<evidence type="ECO:0000313" key="16">
    <source>
        <dbReference type="Proteomes" id="UP000193391"/>
    </source>
</evidence>
<organism evidence="15 16">
    <name type="scientific">Thalassospira mesophila</name>
    <dbReference type="NCBI Taxonomy" id="1293891"/>
    <lineage>
        <taxon>Bacteria</taxon>
        <taxon>Pseudomonadati</taxon>
        <taxon>Pseudomonadota</taxon>
        <taxon>Alphaproteobacteria</taxon>
        <taxon>Rhodospirillales</taxon>
        <taxon>Thalassospiraceae</taxon>
        <taxon>Thalassospira</taxon>
    </lineage>
</organism>
<feature type="binding site" evidence="13">
    <location>
        <position position="34"/>
    </location>
    <ligand>
        <name>Zn(2+)</name>
        <dbReference type="ChEBI" id="CHEBI:29105"/>
    </ligand>
</feature>
<comment type="subunit">
    <text evidence="3 13">Monomer.</text>
</comment>
<dbReference type="PRINTS" id="PR00983">
    <property type="entry name" value="TRNASYNTHCYS"/>
</dbReference>
<evidence type="ECO:0000256" key="5">
    <source>
        <dbReference type="ARBA" id="ARBA00022598"/>
    </source>
</evidence>
<evidence type="ECO:0000256" key="7">
    <source>
        <dbReference type="ARBA" id="ARBA00022741"/>
    </source>
</evidence>
<evidence type="ECO:0000256" key="1">
    <source>
        <dbReference type="ARBA" id="ARBA00004496"/>
    </source>
</evidence>
<dbReference type="PANTHER" id="PTHR10890:SF3">
    <property type="entry name" value="CYSTEINE--TRNA LIGASE, CYTOPLASMIC"/>
    <property type="match status" value="1"/>
</dbReference>
<dbReference type="SUPFAM" id="SSF47323">
    <property type="entry name" value="Anticodon-binding domain of a subclass of class I aminoacyl-tRNA synthetases"/>
    <property type="match status" value="1"/>
</dbReference>
<dbReference type="Gene3D" id="3.40.50.620">
    <property type="entry name" value="HUPs"/>
    <property type="match status" value="1"/>
</dbReference>
<feature type="short sequence motif" description="'KMSKS' region" evidence="13">
    <location>
        <begin position="272"/>
        <end position="276"/>
    </location>
</feature>
<reference evidence="15 16" key="1">
    <citation type="submission" date="2014-03" db="EMBL/GenBank/DDBJ databases">
        <title>The draft genome sequence of Thalassospira mesophila JCM 18969.</title>
        <authorList>
            <person name="Lai Q."/>
            <person name="Shao Z."/>
        </authorList>
    </citation>
    <scope>NUCLEOTIDE SEQUENCE [LARGE SCALE GENOMIC DNA]</scope>
    <source>
        <strain evidence="15 16">JCM 18969</strain>
    </source>
</reference>
<keyword evidence="9 13" id="KW-0067">ATP-binding</keyword>
<dbReference type="InterPro" id="IPR015803">
    <property type="entry name" value="Cys-tRNA-ligase"/>
</dbReference>
<evidence type="ECO:0000256" key="13">
    <source>
        <dbReference type="HAMAP-Rule" id="MF_00041"/>
    </source>
</evidence>
<evidence type="ECO:0000256" key="8">
    <source>
        <dbReference type="ARBA" id="ARBA00022833"/>
    </source>
</evidence>
<dbReference type="GO" id="GO:0004817">
    <property type="term" value="F:cysteine-tRNA ligase activity"/>
    <property type="evidence" value="ECO:0007669"/>
    <property type="project" value="UniProtKB-UniRule"/>
</dbReference>
<keyword evidence="16" id="KW-1185">Reference proteome</keyword>
<dbReference type="NCBIfam" id="TIGR00435">
    <property type="entry name" value="cysS"/>
    <property type="match status" value="1"/>
</dbReference>
<keyword evidence="11 13" id="KW-0030">Aminoacyl-tRNA synthetase</keyword>
<dbReference type="Gene3D" id="1.20.120.1910">
    <property type="entry name" value="Cysteine-tRNA ligase, C-terminal anti-codon recognition domain"/>
    <property type="match status" value="1"/>
</dbReference>
<dbReference type="GO" id="GO:0005524">
    <property type="term" value="F:ATP binding"/>
    <property type="evidence" value="ECO:0007669"/>
    <property type="project" value="UniProtKB-UniRule"/>
</dbReference>
<evidence type="ECO:0000256" key="11">
    <source>
        <dbReference type="ARBA" id="ARBA00023146"/>
    </source>
</evidence>
<dbReference type="OrthoDB" id="9815130at2"/>
<dbReference type="CDD" id="cd00672">
    <property type="entry name" value="CysRS_core"/>
    <property type="match status" value="1"/>
</dbReference>
<keyword evidence="5 13" id="KW-0436">Ligase</keyword>
<feature type="binding site" evidence="13">
    <location>
        <position position="275"/>
    </location>
    <ligand>
        <name>ATP</name>
        <dbReference type="ChEBI" id="CHEBI:30616"/>
    </ligand>
</feature>
<keyword evidence="7 13" id="KW-0547">Nucleotide-binding</keyword>
<evidence type="ECO:0000256" key="10">
    <source>
        <dbReference type="ARBA" id="ARBA00022917"/>
    </source>
</evidence>
<evidence type="ECO:0000256" key="9">
    <source>
        <dbReference type="ARBA" id="ARBA00022840"/>
    </source>
</evidence>
<feature type="binding site" evidence="13">
    <location>
        <position position="214"/>
    </location>
    <ligand>
        <name>Zn(2+)</name>
        <dbReference type="ChEBI" id="CHEBI:29105"/>
    </ligand>
</feature>
<comment type="caution">
    <text evidence="15">The sequence shown here is derived from an EMBL/GenBank/DDBJ whole genome shotgun (WGS) entry which is preliminary data.</text>
</comment>
<dbReference type="EC" id="6.1.1.16" evidence="13"/>
<dbReference type="InterPro" id="IPR056411">
    <property type="entry name" value="CysS_C"/>
</dbReference>
<dbReference type="InterPro" id="IPR009080">
    <property type="entry name" value="tRNAsynth_Ia_anticodon-bd"/>
</dbReference>
<dbReference type="PANTHER" id="PTHR10890">
    <property type="entry name" value="CYSTEINYL-TRNA SYNTHETASE"/>
    <property type="match status" value="1"/>
</dbReference>
<dbReference type="STRING" id="1293891.TMES_06550"/>
<dbReference type="SMART" id="SM00840">
    <property type="entry name" value="DALR_2"/>
    <property type="match status" value="1"/>
</dbReference>
<comment type="similarity">
    <text evidence="2 13">Belongs to the class-I aminoacyl-tRNA synthetase family.</text>
</comment>
<dbReference type="AlphaFoldDB" id="A0A1Y2L356"/>
<dbReference type="InterPro" id="IPR024909">
    <property type="entry name" value="Cys-tRNA/MSH_ligase"/>
</dbReference>
<name>A0A1Y2L356_9PROT</name>
<dbReference type="RefSeq" id="WP_085580670.1">
    <property type="nucleotide sequence ID" value="NZ_JFKA01000002.1"/>
</dbReference>
<dbReference type="EMBL" id="JFKA01000002">
    <property type="protein sequence ID" value="OSQ39644.1"/>
    <property type="molecule type" value="Genomic_DNA"/>
</dbReference>
<comment type="catalytic activity">
    <reaction evidence="12 13">
        <text>tRNA(Cys) + L-cysteine + ATP = L-cysteinyl-tRNA(Cys) + AMP + diphosphate</text>
        <dbReference type="Rhea" id="RHEA:17773"/>
        <dbReference type="Rhea" id="RHEA-COMP:9661"/>
        <dbReference type="Rhea" id="RHEA-COMP:9679"/>
        <dbReference type="ChEBI" id="CHEBI:30616"/>
        <dbReference type="ChEBI" id="CHEBI:33019"/>
        <dbReference type="ChEBI" id="CHEBI:35235"/>
        <dbReference type="ChEBI" id="CHEBI:78442"/>
        <dbReference type="ChEBI" id="CHEBI:78517"/>
        <dbReference type="ChEBI" id="CHEBI:456215"/>
        <dbReference type="EC" id="6.1.1.16"/>
    </reaction>
</comment>
<feature type="binding site" evidence="13">
    <location>
        <position position="239"/>
    </location>
    <ligand>
        <name>Zn(2+)</name>
        <dbReference type="ChEBI" id="CHEBI:29105"/>
    </ligand>
</feature>
<dbReference type="Pfam" id="PF23493">
    <property type="entry name" value="CysS_C"/>
    <property type="match status" value="1"/>
</dbReference>
<dbReference type="InterPro" id="IPR015273">
    <property type="entry name" value="Cys-tRNA-synt_Ia_DALR"/>
</dbReference>
<dbReference type="FunFam" id="3.40.50.620:FF:000068">
    <property type="entry name" value="Cysteine--tRNA ligase"/>
    <property type="match status" value="1"/>
</dbReference>
<dbReference type="GO" id="GO:0005829">
    <property type="term" value="C:cytosol"/>
    <property type="evidence" value="ECO:0007669"/>
    <property type="project" value="TreeGrafter"/>
</dbReference>
<evidence type="ECO:0000259" key="14">
    <source>
        <dbReference type="SMART" id="SM00840"/>
    </source>
</evidence>
<dbReference type="GO" id="GO:0008270">
    <property type="term" value="F:zinc ion binding"/>
    <property type="evidence" value="ECO:0007669"/>
    <property type="project" value="UniProtKB-UniRule"/>
</dbReference>
<evidence type="ECO:0000313" key="15">
    <source>
        <dbReference type="EMBL" id="OSQ39644.1"/>
    </source>
</evidence>
<evidence type="ECO:0000256" key="3">
    <source>
        <dbReference type="ARBA" id="ARBA00011245"/>
    </source>
</evidence>
<evidence type="ECO:0000256" key="2">
    <source>
        <dbReference type="ARBA" id="ARBA00005594"/>
    </source>
</evidence>
<feature type="binding site" evidence="13">
    <location>
        <position position="243"/>
    </location>
    <ligand>
        <name>Zn(2+)</name>
        <dbReference type="ChEBI" id="CHEBI:29105"/>
    </ligand>
</feature>
<sequence>MTDTYPELRIYDSLTREKQVFEPIDDENVRLYVCGPTVYDYAHVGNARPVVVFDTLVRLLRYLYPNVTYVRNVTDIDDKINQRARDSGESISAITARTHQAYLEDMDALNADKPDIEPRATDHIPDMIAMCENLIEQGFAYAAEGHVLFAVSKYEQYGKLSRRNRDEMIAGARVEIAPYKKDPADFVLWKPSDDNTPGWDSPWGRGRPGWHIECSAMATRYLGENFDIHGGGIDLVFPHHENEIAQSCCANHGSSYAKYWMHNGHLMVEGEKMSKSLGNFVTVHELLENWPGEAIRLAMMSTHYHQPINWTLDNLRQAKEALDRFYTALRQTSYIIHEDADVPDGVLNALCDDLNTPLAIAEFHELITQLNKAKNDRKKAEAKGRVLAAAELLGILEIDVDSWFTAGGDADEAAEIDALITKRADAKKNRDFAVADQIRNDLLARGIILEDFKDGTSWKRG</sequence>
<protein>
    <recommendedName>
        <fullName evidence="13">Cysteine--tRNA ligase</fullName>
        <ecNumber evidence="13">6.1.1.16</ecNumber>
    </recommendedName>
    <alternativeName>
        <fullName evidence="13">Cysteinyl-tRNA synthetase</fullName>
        <shortName evidence="13">CysRS</shortName>
    </alternativeName>
</protein>
<dbReference type="Pfam" id="PF01406">
    <property type="entry name" value="tRNA-synt_1e"/>
    <property type="match status" value="1"/>
</dbReference>
<accession>A0A1Y2L356</accession>
<dbReference type="Proteomes" id="UP000193391">
    <property type="component" value="Unassembled WGS sequence"/>
</dbReference>
<keyword evidence="4 13" id="KW-0963">Cytoplasm</keyword>
<evidence type="ECO:0000256" key="4">
    <source>
        <dbReference type="ARBA" id="ARBA00022490"/>
    </source>
</evidence>
<comment type="subcellular location">
    <subcellularLocation>
        <location evidence="1 13">Cytoplasm</location>
    </subcellularLocation>
</comment>
<keyword evidence="6 13" id="KW-0479">Metal-binding</keyword>
<comment type="cofactor">
    <cofactor evidence="13">
        <name>Zn(2+)</name>
        <dbReference type="ChEBI" id="CHEBI:29105"/>
    </cofactor>
    <text evidence="13">Binds 1 zinc ion per subunit.</text>
</comment>
<dbReference type="GO" id="GO:0006423">
    <property type="term" value="P:cysteinyl-tRNA aminoacylation"/>
    <property type="evidence" value="ECO:0007669"/>
    <property type="project" value="UniProtKB-UniRule"/>
</dbReference>
<dbReference type="SUPFAM" id="SSF52374">
    <property type="entry name" value="Nucleotidylyl transferase"/>
    <property type="match status" value="1"/>
</dbReference>
<evidence type="ECO:0000256" key="6">
    <source>
        <dbReference type="ARBA" id="ARBA00022723"/>
    </source>
</evidence>
<dbReference type="Pfam" id="PF09190">
    <property type="entry name" value="DALR_2"/>
    <property type="match status" value="1"/>
</dbReference>
<gene>
    <name evidence="13" type="primary">cysS</name>
    <name evidence="15" type="ORF">TMES_06550</name>
</gene>
<evidence type="ECO:0000256" key="12">
    <source>
        <dbReference type="ARBA" id="ARBA00047398"/>
    </source>
</evidence>
<feature type="domain" description="Cysteinyl-tRNA synthetase class Ia DALR" evidence="14">
    <location>
        <begin position="345"/>
        <end position="404"/>
    </location>
</feature>
<dbReference type="InterPro" id="IPR014729">
    <property type="entry name" value="Rossmann-like_a/b/a_fold"/>
</dbReference>
<proteinExistence type="inferred from homology"/>
<dbReference type="HAMAP" id="MF_00041">
    <property type="entry name" value="Cys_tRNA_synth"/>
    <property type="match status" value="1"/>
</dbReference>
<keyword evidence="10 13" id="KW-0648">Protein biosynthesis</keyword>
<feature type="short sequence motif" description="'HIGH' region" evidence="13">
    <location>
        <begin position="36"/>
        <end position="46"/>
    </location>
</feature>
<keyword evidence="8 13" id="KW-0862">Zinc</keyword>
<dbReference type="InterPro" id="IPR032678">
    <property type="entry name" value="tRNA-synt_1_cat_dom"/>
</dbReference>